<evidence type="ECO:0000313" key="8">
    <source>
        <dbReference type="Proteomes" id="UP000315496"/>
    </source>
</evidence>
<dbReference type="PANTHER" id="PTHR11960">
    <property type="entry name" value="EUKARYOTIC TRANSLATION INITIATION FACTOR 4E RELATED"/>
    <property type="match status" value="1"/>
</dbReference>
<evidence type="ECO:0000256" key="5">
    <source>
        <dbReference type="ARBA" id="ARBA00022917"/>
    </source>
</evidence>
<dbReference type="GO" id="GO:0003743">
    <property type="term" value="F:translation initiation factor activity"/>
    <property type="evidence" value="ECO:0007669"/>
    <property type="project" value="UniProtKB-KW"/>
</dbReference>
<proteinExistence type="inferred from homology"/>
<evidence type="ECO:0000256" key="6">
    <source>
        <dbReference type="RuleBase" id="RU004374"/>
    </source>
</evidence>
<organism evidence="7 8">
    <name type="scientific">Giardia muris</name>
    <dbReference type="NCBI Taxonomy" id="5742"/>
    <lineage>
        <taxon>Eukaryota</taxon>
        <taxon>Metamonada</taxon>
        <taxon>Diplomonadida</taxon>
        <taxon>Hexamitidae</taxon>
        <taxon>Giardiinae</taxon>
        <taxon>Giardia</taxon>
    </lineage>
</organism>
<dbReference type="GO" id="GO:0006417">
    <property type="term" value="P:regulation of translation"/>
    <property type="evidence" value="ECO:0007669"/>
    <property type="project" value="UniProtKB-KW"/>
</dbReference>
<dbReference type="Proteomes" id="UP000315496">
    <property type="component" value="Chromosome 3"/>
</dbReference>
<keyword evidence="3" id="KW-0810">Translation regulation</keyword>
<dbReference type="InterPro" id="IPR023398">
    <property type="entry name" value="TIF_eIF4e-like"/>
</dbReference>
<sequence>MVSPRVKSRWSIMFHVNMRRDKQSYKVTDFKSSTLKVCEYTDDLDEILRAFNTLPALEKIVQANISVFRDEIESLWEHHENSKGYIIRFHFTRNPPLETNTAASEALTDSTLTASQYQPMHTLDIGKIEQFWNWLFVMIITSRFEKGTEPTINGIYLKIVKQGTITFEIWCKTRPGVLAVNEDLKRIIDKVNIFEDQNTTQKFTSGFKQIDISGASRKPPNTKNAFNRNRE</sequence>
<evidence type="ECO:0000313" key="7">
    <source>
        <dbReference type="EMBL" id="TNJ27954.1"/>
    </source>
</evidence>
<dbReference type="EMBL" id="VDLU01000003">
    <property type="protein sequence ID" value="TNJ27954.1"/>
    <property type="molecule type" value="Genomic_DNA"/>
</dbReference>
<evidence type="ECO:0000256" key="4">
    <source>
        <dbReference type="ARBA" id="ARBA00022884"/>
    </source>
</evidence>
<dbReference type="AlphaFoldDB" id="A0A4Z1SQ42"/>
<keyword evidence="4 6" id="KW-0694">RNA-binding</keyword>
<keyword evidence="5 6" id="KW-0648">Protein biosynthesis</keyword>
<dbReference type="PANTHER" id="PTHR11960:SF8">
    <property type="entry name" value="EUKARYOTIC TRANSLATION INITIATION FACTOR 4E1-RELATED"/>
    <property type="match status" value="1"/>
</dbReference>
<accession>A0A4Z1SQ42</accession>
<dbReference type="VEuPathDB" id="GiardiaDB:GMRT_10077"/>
<dbReference type="InterPro" id="IPR001040">
    <property type="entry name" value="TIF_eIF_4E"/>
</dbReference>
<keyword evidence="8" id="KW-1185">Reference proteome</keyword>
<dbReference type="Gene3D" id="3.30.760.10">
    <property type="entry name" value="RNA Cap, Translation Initiation Factor Eif4e"/>
    <property type="match status" value="1"/>
</dbReference>
<dbReference type="SUPFAM" id="SSF55418">
    <property type="entry name" value="eIF4e-like"/>
    <property type="match status" value="1"/>
</dbReference>
<evidence type="ECO:0000256" key="1">
    <source>
        <dbReference type="ARBA" id="ARBA00009860"/>
    </source>
</evidence>
<evidence type="ECO:0000256" key="3">
    <source>
        <dbReference type="ARBA" id="ARBA00022845"/>
    </source>
</evidence>
<protein>
    <submittedName>
        <fullName evidence="7">Putative Eukaryotic initiation factor 4E</fullName>
    </submittedName>
</protein>
<dbReference type="Pfam" id="PF01652">
    <property type="entry name" value="IF4E"/>
    <property type="match status" value="1"/>
</dbReference>
<evidence type="ECO:0000256" key="2">
    <source>
        <dbReference type="ARBA" id="ARBA00022540"/>
    </source>
</evidence>
<reference evidence="7 8" key="1">
    <citation type="submission" date="2019-05" db="EMBL/GenBank/DDBJ databases">
        <title>The compact genome of Giardia muris reveals important steps in the evolution of intestinal protozoan parasites.</title>
        <authorList>
            <person name="Xu F."/>
            <person name="Jimenez-Gonzalez A."/>
            <person name="Einarsson E."/>
            <person name="Astvaldsson A."/>
            <person name="Peirasmaki D."/>
            <person name="Eckmann L."/>
            <person name="Andersson J.O."/>
            <person name="Svard S.G."/>
            <person name="Jerlstrom-Hultqvist J."/>
        </authorList>
    </citation>
    <scope>NUCLEOTIDE SEQUENCE [LARGE SCALE GENOMIC DNA]</scope>
    <source>
        <strain evidence="7 8">Roberts-Thomson</strain>
    </source>
</reference>
<comment type="caution">
    <text evidence="7">The sequence shown here is derived from an EMBL/GenBank/DDBJ whole genome shotgun (WGS) entry which is preliminary data.</text>
</comment>
<name>A0A4Z1SQ42_GIAMU</name>
<dbReference type="GO" id="GO:0016281">
    <property type="term" value="C:eukaryotic translation initiation factor 4F complex"/>
    <property type="evidence" value="ECO:0007669"/>
    <property type="project" value="TreeGrafter"/>
</dbReference>
<comment type="similarity">
    <text evidence="1 6">Belongs to the eukaryotic initiation factor 4E family.</text>
</comment>
<keyword evidence="2 6" id="KW-0396">Initiation factor</keyword>
<dbReference type="GO" id="GO:0000340">
    <property type="term" value="F:RNA 7-methylguanosine cap binding"/>
    <property type="evidence" value="ECO:0007669"/>
    <property type="project" value="TreeGrafter"/>
</dbReference>
<gene>
    <name evidence="7" type="ORF">GMRT_10077</name>
</gene>
<dbReference type="OrthoDB" id="10254278at2759"/>